<comment type="caution">
    <text evidence="2">The sequence shown here is derived from an EMBL/GenBank/DDBJ whole genome shotgun (WGS) entry which is preliminary data.</text>
</comment>
<evidence type="ECO:0000313" key="2">
    <source>
        <dbReference type="EMBL" id="CCH69675.1"/>
    </source>
</evidence>
<evidence type="ECO:0000313" key="3">
    <source>
        <dbReference type="Proteomes" id="UP000013167"/>
    </source>
</evidence>
<dbReference type="SUPFAM" id="SSF54197">
    <property type="entry name" value="HIT-like"/>
    <property type="match status" value="1"/>
</dbReference>
<reference evidence="2 3" key="1">
    <citation type="journal article" date="2013" name="ISME J.">
        <title>A metabolic model for members of the genus Tetrasphaera involved in enhanced biological phosphorus removal.</title>
        <authorList>
            <person name="Kristiansen R."/>
            <person name="Nguyen H.T.T."/>
            <person name="Saunders A.M."/>
            <person name="Nielsen J.L."/>
            <person name="Wimmer R."/>
            <person name="Le V.Q."/>
            <person name="McIlroy S.J."/>
            <person name="Petrovski S."/>
            <person name="Seviour R.J."/>
            <person name="Calteau A."/>
            <person name="Nielsen K.L."/>
            <person name="Nielsen P.H."/>
        </authorList>
    </citation>
    <scope>NUCLEOTIDE SEQUENCE [LARGE SCALE GENOMIC DNA]</scope>
    <source>
        <strain evidence="2 3">Lp2</strain>
    </source>
</reference>
<dbReference type="InterPro" id="IPR032576">
    <property type="entry name" value="DUF4921"/>
</dbReference>
<dbReference type="InterPro" id="IPR036265">
    <property type="entry name" value="HIT-like_sf"/>
</dbReference>
<protein>
    <recommendedName>
        <fullName evidence="1">DUF4921 domain-containing protein</fullName>
    </recommendedName>
</protein>
<sequence length="430" mass="47912">MPEPTPSEPLVRMADGTVKQVNPLSGTQVWTVPGRADRPLPTLAGSDRPIDHGLDGRFCAFCEQRYLDTTPEKARLIREGHGWHTLTGLTAEELFDTVAQFRLIANLFEIVSVDYWRLNHGLEFSELAVARWAHYVSTPGGRAHLDHLLTLRSQSNDPRYAAGSPQRRRLTELGFFGGFHDVVVARRHHVDGAEREDQLAGSGTLTPGEHREYIDFTVGAIEWMFEMNPLIRNVAAFQNWLRPAGASFDHLHKQVVGIDALGQRREEEIARLASDPDLFRHAILEPVARHRLQVAETESALAFIGIGHLFPSIEVWAKRMDATPWELTPEELDGWSDLLHAVHVATGPAVPTNEEWHYRPPEVRGRIPLRAIVKWRINTPAGFEGGTKIHINTIDPWTLRDRVRVGIETGLAGGLVADTVRLTGAVGGGP</sequence>
<dbReference type="HOGENOM" id="CLU_640498_0_0_11"/>
<feature type="domain" description="DUF4921" evidence="1">
    <location>
        <begin position="13"/>
        <end position="423"/>
    </location>
</feature>
<dbReference type="Gene3D" id="3.30.428.10">
    <property type="entry name" value="HIT-like"/>
    <property type="match status" value="1"/>
</dbReference>
<dbReference type="eggNOG" id="COG1085">
    <property type="taxonomic scope" value="Bacteria"/>
</dbReference>
<gene>
    <name evidence="2" type="ORF">BN10_300016</name>
</gene>
<dbReference type="AlphaFoldDB" id="N0E1T4"/>
<evidence type="ECO:0000259" key="1">
    <source>
        <dbReference type="Pfam" id="PF16268"/>
    </source>
</evidence>
<keyword evidence="3" id="KW-1185">Reference proteome</keyword>
<dbReference type="EMBL" id="CAIZ01000098">
    <property type="protein sequence ID" value="CCH69675.1"/>
    <property type="molecule type" value="Genomic_DNA"/>
</dbReference>
<dbReference type="STRING" id="1193181.BN10_300016"/>
<accession>N0E1T4</accession>
<organism evidence="2 3">
    <name type="scientific">Phycicoccus elongatus Lp2</name>
    <dbReference type="NCBI Taxonomy" id="1193181"/>
    <lineage>
        <taxon>Bacteria</taxon>
        <taxon>Bacillati</taxon>
        <taxon>Actinomycetota</taxon>
        <taxon>Actinomycetes</taxon>
        <taxon>Micrococcales</taxon>
        <taxon>Intrasporangiaceae</taxon>
        <taxon>Phycicoccus</taxon>
    </lineage>
</organism>
<dbReference type="Proteomes" id="UP000013167">
    <property type="component" value="Unassembled WGS sequence"/>
</dbReference>
<dbReference type="Pfam" id="PF16268">
    <property type="entry name" value="DUF4921"/>
    <property type="match status" value="1"/>
</dbReference>
<proteinExistence type="predicted"/>
<name>N0E1T4_9MICO</name>
<dbReference type="RefSeq" id="WP_010849567.1">
    <property type="nucleotide sequence ID" value="NZ_HF570956.1"/>
</dbReference>